<keyword evidence="1" id="KW-0812">Transmembrane</keyword>
<proteinExistence type="predicted"/>
<name>A0A517PMS0_9PLAN</name>
<keyword evidence="1" id="KW-1133">Transmembrane helix</keyword>
<keyword evidence="1" id="KW-0472">Membrane</keyword>
<dbReference type="OrthoDB" id="287250at2"/>
<reference evidence="2 3" key="1">
    <citation type="submission" date="2019-02" db="EMBL/GenBank/DDBJ databases">
        <title>Deep-cultivation of Planctomycetes and their phenomic and genomic characterization uncovers novel biology.</title>
        <authorList>
            <person name="Wiegand S."/>
            <person name="Jogler M."/>
            <person name="Boedeker C."/>
            <person name="Pinto D."/>
            <person name="Vollmers J."/>
            <person name="Rivas-Marin E."/>
            <person name="Kohn T."/>
            <person name="Peeters S.H."/>
            <person name="Heuer A."/>
            <person name="Rast P."/>
            <person name="Oberbeckmann S."/>
            <person name="Bunk B."/>
            <person name="Jeske O."/>
            <person name="Meyerdierks A."/>
            <person name="Storesund J.E."/>
            <person name="Kallscheuer N."/>
            <person name="Luecker S."/>
            <person name="Lage O.M."/>
            <person name="Pohl T."/>
            <person name="Merkel B.J."/>
            <person name="Hornburger P."/>
            <person name="Mueller R.-W."/>
            <person name="Bruemmer F."/>
            <person name="Labrenz M."/>
            <person name="Spormann A.M."/>
            <person name="Op den Camp H."/>
            <person name="Overmann J."/>
            <person name="Amann R."/>
            <person name="Jetten M.S.M."/>
            <person name="Mascher T."/>
            <person name="Medema M.H."/>
            <person name="Devos D.P."/>
            <person name="Kaster A.-K."/>
            <person name="Ovreas L."/>
            <person name="Rohde M."/>
            <person name="Galperin M.Y."/>
            <person name="Jogler C."/>
        </authorList>
    </citation>
    <scope>NUCLEOTIDE SEQUENCE [LARGE SCALE GENOMIC DNA]</scope>
    <source>
        <strain evidence="2 3">HG66A1</strain>
    </source>
</reference>
<organism evidence="2 3">
    <name type="scientific">Gimesia chilikensis</name>
    <dbReference type="NCBI Taxonomy" id="2605989"/>
    <lineage>
        <taxon>Bacteria</taxon>
        <taxon>Pseudomonadati</taxon>
        <taxon>Planctomycetota</taxon>
        <taxon>Planctomycetia</taxon>
        <taxon>Planctomycetales</taxon>
        <taxon>Planctomycetaceae</taxon>
        <taxon>Gimesia</taxon>
    </lineage>
</organism>
<protein>
    <submittedName>
        <fullName evidence="2">Uncharacterized protein</fullName>
    </submittedName>
</protein>
<keyword evidence="3" id="KW-1185">Reference proteome</keyword>
<gene>
    <name evidence="2" type="ORF">HG66A1_24380</name>
</gene>
<dbReference type="AlphaFoldDB" id="A0A517PMS0"/>
<dbReference type="RefSeq" id="WP_145183765.1">
    <property type="nucleotide sequence ID" value="NZ_CP036266.1"/>
</dbReference>
<dbReference type="Proteomes" id="UP000320421">
    <property type="component" value="Chromosome"/>
</dbReference>
<accession>A0A517PMS0</accession>
<dbReference type="EMBL" id="CP036266">
    <property type="protein sequence ID" value="QDT20650.1"/>
    <property type="molecule type" value="Genomic_DNA"/>
</dbReference>
<evidence type="ECO:0000313" key="3">
    <source>
        <dbReference type="Proteomes" id="UP000320421"/>
    </source>
</evidence>
<evidence type="ECO:0000256" key="1">
    <source>
        <dbReference type="SAM" id="Phobius"/>
    </source>
</evidence>
<sequence>MHPSFRKLLILFGPSVVFLLLMIMLVYNKHSAQHEPTPLEIKTAQIRLGTSVEDADAIIGTPPDLTKESRGVIVNSTMLLDETNPKSAGYGPPQDYLLRTWKGEEVSVTVVFDLDGKSVCHWSWWNNQPPQSPYGPYRVFERVGLF</sequence>
<feature type="transmembrane region" description="Helical" evidence="1">
    <location>
        <begin position="7"/>
        <end position="27"/>
    </location>
</feature>
<evidence type="ECO:0000313" key="2">
    <source>
        <dbReference type="EMBL" id="QDT20650.1"/>
    </source>
</evidence>